<reference evidence="9 10" key="1">
    <citation type="journal article" date="2014" name="Int. J. Syst. Evol. Microbiol.">
        <title>Solimonas terrae sp. nov., isolated from soil.</title>
        <authorList>
            <person name="Kim S.J."/>
            <person name="Moon J.Y."/>
            <person name="Weon H.Y."/>
            <person name="Ahn J.H."/>
            <person name="Chen W.M."/>
            <person name="Kwon S.W."/>
        </authorList>
    </citation>
    <scope>NUCLEOTIDE SEQUENCE [LARGE SCALE GENOMIC DNA]</scope>
    <source>
        <strain evidence="9 10">KIS83-12</strain>
    </source>
</reference>
<dbReference type="SUPFAM" id="SSF56954">
    <property type="entry name" value="Outer membrane efflux proteins (OEP)"/>
    <property type="match status" value="1"/>
</dbReference>
<evidence type="ECO:0000256" key="5">
    <source>
        <dbReference type="ARBA" id="ARBA00022692"/>
    </source>
</evidence>
<gene>
    <name evidence="9" type="ORF">G7Y85_05235</name>
</gene>
<dbReference type="Pfam" id="PF02321">
    <property type="entry name" value="OEP"/>
    <property type="match status" value="2"/>
</dbReference>
<evidence type="ECO:0000256" key="6">
    <source>
        <dbReference type="ARBA" id="ARBA00023136"/>
    </source>
</evidence>
<dbReference type="GO" id="GO:0009279">
    <property type="term" value="C:cell outer membrane"/>
    <property type="evidence" value="ECO:0007669"/>
    <property type="project" value="UniProtKB-SubCell"/>
</dbReference>
<dbReference type="EMBL" id="JAAMOW010000002">
    <property type="protein sequence ID" value="NGY04159.1"/>
    <property type="molecule type" value="Genomic_DNA"/>
</dbReference>
<dbReference type="GO" id="GO:1990281">
    <property type="term" value="C:efflux pump complex"/>
    <property type="evidence" value="ECO:0007669"/>
    <property type="project" value="TreeGrafter"/>
</dbReference>
<dbReference type="AlphaFoldDB" id="A0A6M2BPZ0"/>
<comment type="subcellular location">
    <subcellularLocation>
        <location evidence="1">Cell outer membrane</location>
    </subcellularLocation>
</comment>
<evidence type="ECO:0000256" key="1">
    <source>
        <dbReference type="ARBA" id="ARBA00004442"/>
    </source>
</evidence>
<dbReference type="PANTHER" id="PTHR30026:SF20">
    <property type="entry name" value="OUTER MEMBRANE PROTEIN TOLC"/>
    <property type="match status" value="1"/>
</dbReference>
<feature type="signal peptide" evidence="8">
    <location>
        <begin position="1"/>
        <end position="20"/>
    </location>
</feature>
<keyword evidence="8" id="KW-0732">Signal</keyword>
<keyword evidence="4" id="KW-1134">Transmembrane beta strand</keyword>
<keyword evidence="5" id="KW-0812">Transmembrane</keyword>
<dbReference type="InterPro" id="IPR051906">
    <property type="entry name" value="TolC-like"/>
</dbReference>
<dbReference type="NCBIfam" id="TIGR01844">
    <property type="entry name" value="type_I_sec_TolC"/>
    <property type="match status" value="1"/>
</dbReference>
<evidence type="ECO:0000313" key="10">
    <source>
        <dbReference type="Proteomes" id="UP000472676"/>
    </source>
</evidence>
<evidence type="ECO:0000256" key="8">
    <source>
        <dbReference type="SAM" id="SignalP"/>
    </source>
</evidence>
<dbReference type="Gene3D" id="1.20.1600.10">
    <property type="entry name" value="Outer membrane efflux proteins (OEP)"/>
    <property type="match status" value="1"/>
</dbReference>
<keyword evidence="6" id="KW-0472">Membrane</keyword>
<evidence type="ECO:0000256" key="3">
    <source>
        <dbReference type="ARBA" id="ARBA00022448"/>
    </source>
</evidence>
<protein>
    <submittedName>
        <fullName evidence="9">TolC family outer membrane protein</fullName>
    </submittedName>
</protein>
<organism evidence="9 10">
    <name type="scientific">Solimonas terrae</name>
    <dbReference type="NCBI Taxonomy" id="1396819"/>
    <lineage>
        <taxon>Bacteria</taxon>
        <taxon>Pseudomonadati</taxon>
        <taxon>Pseudomonadota</taxon>
        <taxon>Gammaproteobacteria</taxon>
        <taxon>Nevskiales</taxon>
        <taxon>Nevskiaceae</taxon>
        <taxon>Solimonas</taxon>
    </lineage>
</organism>
<evidence type="ECO:0000313" key="9">
    <source>
        <dbReference type="EMBL" id="NGY04159.1"/>
    </source>
</evidence>
<dbReference type="RefSeq" id="WP_166252850.1">
    <property type="nucleotide sequence ID" value="NZ_JAAMOW010000002.1"/>
</dbReference>
<proteinExistence type="inferred from homology"/>
<accession>A0A6M2BPZ0</accession>
<dbReference type="GO" id="GO:0015562">
    <property type="term" value="F:efflux transmembrane transporter activity"/>
    <property type="evidence" value="ECO:0007669"/>
    <property type="project" value="InterPro"/>
</dbReference>
<evidence type="ECO:0000256" key="7">
    <source>
        <dbReference type="ARBA" id="ARBA00023237"/>
    </source>
</evidence>
<dbReference type="PANTHER" id="PTHR30026">
    <property type="entry name" value="OUTER MEMBRANE PROTEIN TOLC"/>
    <property type="match status" value="1"/>
</dbReference>
<feature type="chain" id="PRO_5027122753" evidence="8">
    <location>
        <begin position="21"/>
        <end position="459"/>
    </location>
</feature>
<dbReference type="InterPro" id="IPR003423">
    <property type="entry name" value="OMP_efflux"/>
</dbReference>
<sequence>MRMVAAAVLISVFGASPAQANSLLDAYRAAQHNDAVLDAALAVRDAAVEVQPQARALLLPTVTATASAAREHYRLDGANSVVGDPSNPTPADDNANFAATRRTYGLDLDQPLWSVESFQKLRQSSLEVAQAEAAYRDAQQALILRVAESYFAVLAAADNLSANRSEREAYGALVDQAQKKLQTGLGARIGVEEAQSFYTLTGQSVSDSELALLDARRALLQMTRLSTAIVPLRGEIPLVSPRPASSDDWLVATRDDNYGVQAAELAAAAAQRGVAVVRGRYWPTISLQGSLGKTEVPDVLGGDQRVDSIGVVAQWPIFQGGMVRSQTREAEARFRQSWAEYQNRKRQAERDTLAAYRGVIAGIRNIRSGRLAVDANRTAVEASQNGVEAGTRTEFDLLNAQTNYYAALRAYYQSRYDYLDNSLKLKAQAGRLTEADLVAVDAELADDGSQIEMPDEQAP</sequence>
<evidence type="ECO:0000256" key="4">
    <source>
        <dbReference type="ARBA" id="ARBA00022452"/>
    </source>
</evidence>
<comment type="similarity">
    <text evidence="2">Belongs to the outer membrane factor (OMF) (TC 1.B.17) family.</text>
</comment>
<comment type="caution">
    <text evidence="9">The sequence shown here is derived from an EMBL/GenBank/DDBJ whole genome shotgun (WGS) entry which is preliminary data.</text>
</comment>
<keyword evidence="10" id="KW-1185">Reference proteome</keyword>
<dbReference type="InterPro" id="IPR010130">
    <property type="entry name" value="T1SS_OMP_TolC"/>
</dbReference>
<dbReference type="Proteomes" id="UP000472676">
    <property type="component" value="Unassembled WGS sequence"/>
</dbReference>
<keyword evidence="3" id="KW-0813">Transport</keyword>
<name>A0A6M2BPZ0_9GAMM</name>
<keyword evidence="7" id="KW-0998">Cell outer membrane</keyword>
<evidence type="ECO:0000256" key="2">
    <source>
        <dbReference type="ARBA" id="ARBA00007613"/>
    </source>
</evidence>
<dbReference type="GO" id="GO:0015288">
    <property type="term" value="F:porin activity"/>
    <property type="evidence" value="ECO:0007669"/>
    <property type="project" value="TreeGrafter"/>
</dbReference>